<dbReference type="VEuPathDB" id="FungiDB:DEHA2G24288g"/>
<feature type="coiled-coil region" evidence="1">
    <location>
        <begin position="97"/>
        <end position="131"/>
    </location>
</feature>
<keyword evidence="4" id="KW-1185">Reference proteome</keyword>
<gene>
    <name evidence="3" type="ordered locus">DEHA2G24288g</name>
</gene>
<name>Q6BGS6_DEBHA</name>
<evidence type="ECO:0000256" key="1">
    <source>
        <dbReference type="SAM" id="Coils"/>
    </source>
</evidence>
<evidence type="ECO:0000313" key="4">
    <source>
        <dbReference type="Proteomes" id="UP000000599"/>
    </source>
</evidence>
<accession>Q6BGS6</accession>
<dbReference type="OrthoDB" id="3993307at2759"/>
<reference evidence="3 4" key="1">
    <citation type="journal article" date="2004" name="Nature">
        <title>Genome evolution in yeasts.</title>
        <authorList>
            <consortium name="Genolevures"/>
            <person name="Dujon B."/>
            <person name="Sherman D."/>
            <person name="Fischer G."/>
            <person name="Durrens P."/>
            <person name="Casaregola S."/>
            <person name="Lafontaine I."/>
            <person name="de Montigny J."/>
            <person name="Marck C."/>
            <person name="Neuveglise C."/>
            <person name="Talla E."/>
            <person name="Goffard N."/>
            <person name="Frangeul L."/>
            <person name="Aigle M."/>
            <person name="Anthouard V."/>
            <person name="Babour A."/>
            <person name="Barbe V."/>
            <person name="Barnay S."/>
            <person name="Blanchin S."/>
            <person name="Beckerich J.M."/>
            <person name="Beyne E."/>
            <person name="Bleykasten C."/>
            <person name="Boisrame A."/>
            <person name="Boyer J."/>
            <person name="Cattolico L."/>
            <person name="Confanioleri F."/>
            <person name="de Daruvar A."/>
            <person name="Despons L."/>
            <person name="Fabre E."/>
            <person name="Fairhead C."/>
            <person name="Ferry-Dumazet H."/>
            <person name="Groppi A."/>
            <person name="Hantraye F."/>
            <person name="Hennequin C."/>
            <person name="Jauniaux N."/>
            <person name="Joyet P."/>
            <person name="Kachouri R."/>
            <person name="Kerrest A."/>
            <person name="Koszul R."/>
            <person name="Lemaire M."/>
            <person name="Lesur I."/>
            <person name="Ma L."/>
            <person name="Muller H."/>
            <person name="Nicaud J.M."/>
            <person name="Nikolski M."/>
            <person name="Oztas S."/>
            <person name="Ozier-Kalogeropoulos O."/>
            <person name="Pellenz S."/>
            <person name="Potier S."/>
            <person name="Richard G.F."/>
            <person name="Straub M.L."/>
            <person name="Suleau A."/>
            <person name="Swennene D."/>
            <person name="Tekaia F."/>
            <person name="Wesolowski-Louvel M."/>
            <person name="Westhof E."/>
            <person name="Wirth B."/>
            <person name="Zeniou-Meyer M."/>
            <person name="Zivanovic I."/>
            <person name="Bolotin-Fukuhara M."/>
            <person name="Thierry A."/>
            <person name="Bouchier C."/>
            <person name="Caudron B."/>
            <person name="Scarpelli C."/>
            <person name="Gaillardin C."/>
            <person name="Weissenbach J."/>
            <person name="Wincker P."/>
            <person name="Souciet J.L."/>
        </authorList>
    </citation>
    <scope>NUCLEOTIDE SEQUENCE [LARGE SCALE GENOMIC DNA]</scope>
    <source>
        <strain evidence="4">ATCC 36239 / CBS 767 / BCRC 21394 / JCM 1990 / NBRC 0083 / IGC 2968</strain>
    </source>
</reference>
<dbReference type="KEGG" id="dha:DEHA2G24288g"/>
<proteinExistence type="predicted"/>
<dbReference type="RefSeq" id="XP_462595.1">
    <property type="nucleotide sequence ID" value="XM_462595.1"/>
</dbReference>
<dbReference type="OMA" id="FEEEATN"/>
<evidence type="ECO:0000313" key="3">
    <source>
        <dbReference type="EMBL" id="CAG91110.1"/>
    </source>
</evidence>
<dbReference type="AlphaFoldDB" id="Q6BGS6"/>
<feature type="region of interest" description="Disordered" evidence="2">
    <location>
        <begin position="54"/>
        <end position="76"/>
    </location>
</feature>
<dbReference type="EMBL" id="CR382139">
    <property type="protein sequence ID" value="CAG91110.1"/>
    <property type="molecule type" value="Genomic_DNA"/>
</dbReference>
<feature type="compositionally biased region" description="Basic and acidic residues" evidence="2">
    <location>
        <begin position="57"/>
        <end position="67"/>
    </location>
</feature>
<dbReference type="eggNOG" id="ENOG502RQ8V">
    <property type="taxonomic scope" value="Eukaryota"/>
</dbReference>
<keyword evidence="1" id="KW-0175">Coiled coil</keyword>
<dbReference type="GeneID" id="2905557"/>
<sequence length="335" mass="38176">MVEIGKENCYTPRTINKRKSYSILSPVNQKTIDITTNKNERIISESTGLVKFSLSPNKKEDERKDHNTTPTKLKGKTGLPVYVPINESVIEQDESSQEELMIQFASKQRKLIELERQVEATKFELAEIASKLEKDIEQPKKDTNMSNFNNFNNLNNLKKKASNIFQINQGISNSKIDRTVNNSKSPNALPPINSVKSINNFSNYLTRVQGQISHTQLNAPVLKNFVKDVRNKIEINDNEKLKTFLATQQNEFDEFTTKTSKFVNGLFNNISSKADAEKEDMANSSFNFEAMEDFNNKSILDANVSLSEEENITFEDDIVDIDDYNSSFEEEATNK</sequence>
<dbReference type="Proteomes" id="UP000000599">
    <property type="component" value="Chromosome G"/>
</dbReference>
<organism evidence="3 4">
    <name type="scientific">Debaryomyces hansenii (strain ATCC 36239 / CBS 767 / BCRC 21394 / JCM 1990 / NBRC 0083 / IGC 2968)</name>
    <name type="common">Yeast</name>
    <name type="synonym">Torulaspora hansenii</name>
    <dbReference type="NCBI Taxonomy" id="284592"/>
    <lineage>
        <taxon>Eukaryota</taxon>
        <taxon>Fungi</taxon>
        <taxon>Dikarya</taxon>
        <taxon>Ascomycota</taxon>
        <taxon>Saccharomycotina</taxon>
        <taxon>Pichiomycetes</taxon>
        <taxon>Debaryomycetaceae</taxon>
        <taxon>Debaryomyces</taxon>
    </lineage>
</organism>
<evidence type="ECO:0000256" key="2">
    <source>
        <dbReference type="SAM" id="MobiDB-lite"/>
    </source>
</evidence>
<protein>
    <submittedName>
        <fullName evidence="3">DEHA2G24288p</fullName>
    </submittedName>
</protein>
<dbReference type="HOGENOM" id="CLU_673635_0_0_1"/>
<dbReference type="InParanoid" id="Q6BGS6"/>